<proteinExistence type="predicted"/>
<dbReference type="Proteomes" id="UP000594454">
    <property type="component" value="Chromosome 2"/>
</dbReference>
<name>A0A7R8YQ57_HERIL</name>
<evidence type="ECO:0000313" key="2">
    <source>
        <dbReference type="Proteomes" id="UP000594454"/>
    </source>
</evidence>
<organism evidence="1 2">
    <name type="scientific">Hermetia illucens</name>
    <name type="common">Black soldier fly</name>
    <dbReference type="NCBI Taxonomy" id="343691"/>
    <lineage>
        <taxon>Eukaryota</taxon>
        <taxon>Metazoa</taxon>
        <taxon>Ecdysozoa</taxon>
        <taxon>Arthropoda</taxon>
        <taxon>Hexapoda</taxon>
        <taxon>Insecta</taxon>
        <taxon>Pterygota</taxon>
        <taxon>Neoptera</taxon>
        <taxon>Endopterygota</taxon>
        <taxon>Diptera</taxon>
        <taxon>Brachycera</taxon>
        <taxon>Stratiomyomorpha</taxon>
        <taxon>Stratiomyidae</taxon>
        <taxon>Hermetiinae</taxon>
        <taxon>Hermetia</taxon>
    </lineage>
</organism>
<reference evidence="1 2" key="1">
    <citation type="submission" date="2020-11" db="EMBL/GenBank/DDBJ databases">
        <authorList>
            <person name="Wallbank WR R."/>
            <person name="Pardo Diaz C."/>
            <person name="Kozak K."/>
            <person name="Martin S."/>
            <person name="Jiggins C."/>
            <person name="Moest M."/>
            <person name="Warren A I."/>
            <person name="Generalovic N T."/>
            <person name="Byers J.R.P. K."/>
            <person name="Montejo-Kovacevich G."/>
            <person name="Yen C E."/>
        </authorList>
    </citation>
    <scope>NUCLEOTIDE SEQUENCE [LARGE SCALE GENOMIC DNA]</scope>
</reference>
<accession>A0A7R8YQ57</accession>
<dbReference type="InParanoid" id="A0A7R8YQ57"/>
<sequence>MFLDKNILVREHEICEGDDKNLRLLLRKFQTFLATLIHRIYGPGVYACHTFPSILVNLNQIFWNLHSDETLSGSRNYHLICQQIQFRYNISRHCNTISTSFSTPLDQVS</sequence>
<keyword evidence="2" id="KW-1185">Reference proteome</keyword>
<dbReference type="AlphaFoldDB" id="A0A7R8YQ57"/>
<evidence type="ECO:0000313" key="1">
    <source>
        <dbReference type="EMBL" id="CAD7081333.1"/>
    </source>
</evidence>
<protein>
    <submittedName>
        <fullName evidence="1">Uncharacterized protein</fullName>
    </submittedName>
</protein>
<gene>
    <name evidence="1" type="ORF">HERILL_LOCUS4448</name>
</gene>
<dbReference type="EMBL" id="LR899010">
    <property type="protein sequence ID" value="CAD7081333.1"/>
    <property type="molecule type" value="Genomic_DNA"/>
</dbReference>